<reference evidence="16" key="1">
    <citation type="submission" date="2020-05" db="UniProtKB">
        <authorList>
            <consortium name="EnsemblMetazoa"/>
        </authorList>
    </citation>
    <scope>IDENTIFICATION</scope>
    <source>
        <strain evidence="16">BB02</strain>
    </source>
</reference>
<dbReference type="PANTHER" id="PTHR12066">
    <property type="entry name" value="TELOMERASE REVERSE TRANSCRIPTASE"/>
    <property type="match status" value="1"/>
</dbReference>
<proteinExistence type="inferred from homology"/>
<comment type="function">
    <text evidence="14">Telomerase is a ribonucleoprotein enzyme essential for the replication of chromosome termini in most eukaryotes. It elongates telomeres. It is a reverse transcriptase that adds simple sequence repeats to chromosome ends by copying a template sequence within the RNA component of the enzyme.</text>
</comment>
<sequence>MVFKTDGNVYTRVLFLSTSKLEKLSTDYFSEHPNNDVLPFMDEMLKKHRKCPYWSLVLSYCPSCLDKKKRLIKKKILQHELTSDFTSANKVYLFVRSILIKILPVQSMGTRRNFNIFLSYIKDLLSMNSRDSISVQQMVQGIKTTKIIWMKSLELKQQQIKLEKAINYIVVRIVGPLIRSFFYVTESEMYKNRLFFFRKKTWKCLIQFATSKYKNVCHLKKVSAEWVQAKRISGHCLGVSQARFLLKKSGLRTIVNMSKAKQGISINHHLRTLLQVLTFEKQNSPETFGLTVMSVEDIYIQWKTFVSQIKEVNVQKIYFVKVDIEKCFDTINVCLLYSILKNLFTKTNYDIYKYKKLIKRNGLVKTVYFETLTKLPEMNKQKEPENNKQSGSNVENIGSYFVSKNVLMEKLRSLLFCNVVKIGKHHYVQTLGIAQGSSLSSILCGAYYGHLDRTVLADIIDNNDFCVRMVDDILFVTQNKLKAKAILKLFLEGFPQFNCKINLMKTCVNFDYIHPVFGKAPVLPENGLLSFCGLGFNTKTLEVFNDFSNYKSIQTKDTISWSMTKNVGLSLKKKMFFYIRLKCLSILFDRDINTIDTITYNLMTVFAVSAVKFHCLVKHLPKKNSISSNPAFLLDIVDSLPRQVMIFISGKMRKFNRNDLTKERNVTTKRYLFPLPLKSVKNICKATFLHKLKQHGHLYSPIIQHLEQCIHGQKFACDLRVLLPKIFKEIQLK</sequence>
<evidence type="ECO:0000256" key="13">
    <source>
        <dbReference type="ARBA" id="ARBA00048173"/>
    </source>
</evidence>
<evidence type="ECO:0000256" key="2">
    <source>
        <dbReference type="ARBA" id="ARBA00012493"/>
    </source>
</evidence>
<dbReference type="Pfam" id="PF00078">
    <property type="entry name" value="RVT_1"/>
    <property type="match status" value="1"/>
</dbReference>
<evidence type="ECO:0000259" key="15">
    <source>
        <dbReference type="PROSITE" id="PS50878"/>
    </source>
</evidence>
<accession>A0A2C9LAV3</accession>
<dbReference type="KEGG" id="bgt:106061240"/>
<dbReference type="VEuPathDB" id="VectorBase:BGLB028968"/>
<keyword evidence="5 14" id="KW-0808">Transferase</keyword>
<dbReference type="GO" id="GO:0003720">
    <property type="term" value="F:telomerase activity"/>
    <property type="evidence" value="ECO:0007669"/>
    <property type="project" value="InterPro"/>
</dbReference>
<dbReference type="AlphaFoldDB" id="A0A2C9LAV3"/>
<gene>
    <name evidence="16" type="primary">106061240</name>
</gene>
<dbReference type="GO" id="GO:0070034">
    <property type="term" value="F:telomerase RNA binding"/>
    <property type="evidence" value="ECO:0007669"/>
    <property type="project" value="TreeGrafter"/>
</dbReference>
<dbReference type="EnsemblMetazoa" id="BGLB028968-RA">
    <property type="protein sequence ID" value="BGLB028968-PA"/>
    <property type="gene ID" value="BGLB028968"/>
</dbReference>
<dbReference type="GO" id="GO:0042162">
    <property type="term" value="F:telomeric DNA binding"/>
    <property type="evidence" value="ECO:0007669"/>
    <property type="project" value="TreeGrafter"/>
</dbReference>
<evidence type="ECO:0000256" key="4">
    <source>
        <dbReference type="ARBA" id="ARBA00022454"/>
    </source>
</evidence>
<dbReference type="GO" id="GO:0007004">
    <property type="term" value="P:telomere maintenance via telomerase"/>
    <property type="evidence" value="ECO:0007669"/>
    <property type="project" value="TreeGrafter"/>
</dbReference>
<evidence type="ECO:0000256" key="7">
    <source>
        <dbReference type="ARBA" id="ARBA00022723"/>
    </source>
</evidence>
<dbReference type="SUPFAM" id="SSF56672">
    <property type="entry name" value="DNA/RNA polymerases"/>
    <property type="match status" value="1"/>
</dbReference>
<dbReference type="InterPro" id="IPR000477">
    <property type="entry name" value="RT_dom"/>
</dbReference>
<dbReference type="PRINTS" id="PR01365">
    <property type="entry name" value="TELOMERASERT"/>
</dbReference>
<keyword evidence="9 14" id="KW-0779">Telomere</keyword>
<name>A0A2C9LAV3_BIOGL</name>
<dbReference type="InterPro" id="IPR021891">
    <property type="entry name" value="Telomerase_RBD"/>
</dbReference>
<dbReference type="Pfam" id="PF12009">
    <property type="entry name" value="Telomerase_RBD"/>
    <property type="match status" value="1"/>
</dbReference>
<keyword evidence="4 14" id="KW-0158">Chromosome</keyword>
<evidence type="ECO:0000256" key="9">
    <source>
        <dbReference type="ARBA" id="ARBA00022895"/>
    </source>
</evidence>
<dbReference type="Gene3D" id="1.10.132.70">
    <property type="match status" value="1"/>
</dbReference>
<dbReference type="GO" id="GO:0000781">
    <property type="term" value="C:chromosome, telomeric region"/>
    <property type="evidence" value="ECO:0007669"/>
    <property type="project" value="UniProtKB-SubCell"/>
</dbReference>
<comment type="catalytic activity">
    <reaction evidence="13 14">
        <text>DNA(n) + a 2'-deoxyribonucleoside 5'-triphosphate = DNA(n+1) + diphosphate</text>
        <dbReference type="Rhea" id="RHEA:22508"/>
        <dbReference type="Rhea" id="RHEA-COMP:17339"/>
        <dbReference type="Rhea" id="RHEA-COMP:17340"/>
        <dbReference type="ChEBI" id="CHEBI:33019"/>
        <dbReference type="ChEBI" id="CHEBI:61560"/>
        <dbReference type="ChEBI" id="CHEBI:173112"/>
        <dbReference type="EC" id="2.7.7.49"/>
    </reaction>
</comment>
<dbReference type="VEuPathDB" id="VectorBase:BGLAX_046750"/>
<dbReference type="Gene3D" id="1.10.357.90">
    <property type="match status" value="1"/>
</dbReference>
<dbReference type="GO" id="GO:0000333">
    <property type="term" value="C:telomerase catalytic core complex"/>
    <property type="evidence" value="ECO:0007669"/>
    <property type="project" value="TreeGrafter"/>
</dbReference>
<dbReference type="OrthoDB" id="289721at2759"/>
<evidence type="ECO:0000256" key="6">
    <source>
        <dbReference type="ARBA" id="ARBA00022695"/>
    </source>
</evidence>
<dbReference type="CDD" id="cd01648">
    <property type="entry name" value="TERT"/>
    <property type="match status" value="1"/>
</dbReference>
<evidence type="ECO:0000256" key="3">
    <source>
        <dbReference type="ARBA" id="ARBA00016182"/>
    </source>
</evidence>
<keyword evidence="10 14" id="KW-0695">RNA-directed DNA polymerase</keyword>
<keyword evidence="6 14" id="KW-0548">Nucleotidyltransferase</keyword>
<dbReference type="Gene3D" id="3.30.70.2630">
    <property type="match status" value="1"/>
</dbReference>
<evidence type="ECO:0000256" key="10">
    <source>
        <dbReference type="ARBA" id="ARBA00022918"/>
    </source>
</evidence>
<dbReference type="Proteomes" id="UP000076420">
    <property type="component" value="Unassembled WGS sequence"/>
</dbReference>
<evidence type="ECO:0000256" key="8">
    <source>
        <dbReference type="ARBA" id="ARBA00022842"/>
    </source>
</evidence>
<dbReference type="InterPro" id="IPR043502">
    <property type="entry name" value="DNA/RNA_pol_sf"/>
</dbReference>
<dbReference type="EC" id="2.7.7.49" evidence="2 14"/>
<feature type="domain" description="Reverse transcriptase" evidence="15">
    <location>
        <begin position="226"/>
        <end position="536"/>
    </location>
</feature>
<evidence type="ECO:0000256" key="1">
    <source>
        <dbReference type="ARBA" id="ARBA00008001"/>
    </source>
</evidence>
<organism evidence="16 17">
    <name type="scientific">Biomphalaria glabrata</name>
    <name type="common">Bloodfluke planorb</name>
    <name type="synonym">Freshwater snail</name>
    <dbReference type="NCBI Taxonomy" id="6526"/>
    <lineage>
        <taxon>Eukaryota</taxon>
        <taxon>Metazoa</taxon>
        <taxon>Spiralia</taxon>
        <taxon>Lophotrochozoa</taxon>
        <taxon>Mollusca</taxon>
        <taxon>Gastropoda</taxon>
        <taxon>Heterobranchia</taxon>
        <taxon>Euthyneura</taxon>
        <taxon>Panpulmonata</taxon>
        <taxon>Hygrophila</taxon>
        <taxon>Lymnaeoidea</taxon>
        <taxon>Planorbidae</taxon>
        <taxon>Biomphalaria</taxon>
    </lineage>
</organism>
<dbReference type="PANTHER" id="PTHR12066:SF0">
    <property type="entry name" value="TELOMERASE REVERSE TRANSCRIPTASE"/>
    <property type="match status" value="1"/>
</dbReference>
<evidence type="ECO:0000313" key="17">
    <source>
        <dbReference type="Proteomes" id="UP000076420"/>
    </source>
</evidence>
<protein>
    <recommendedName>
        <fullName evidence="3 14">Telomerase reverse transcriptase</fullName>
        <ecNumber evidence="2 14">2.7.7.49</ecNumber>
    </recommendedName>
    <alternativeName>
        <fullName evidence="12 14">Telomerase catalytic subunit</fullName>
    </alternativeName>
</protein>
<dbReference type="PROSITE" id="PS50878">
    <property type="entry name" value="RT_POL"/>
    <property type="match status" value="1"/>
</dbReference>
<comment type="subcellular location">
    <subcellularLocation>
        <location evidence="14">Nucleus</location>
    </subcellularLocation>
    <subcellularLocation>
        <location evidence="14">Chromosome</location>
        <location evidence="14">Telomere</location>
    </subcellularLocation>
</comment>
<dbReference type="STRING" id="6526.A0A2C9LAV3"/>
<keyword evidence="7 14" id="KW-0479">Metal-binding</keyword>
<dbReference type="SMART" id="SM00975">
    <property type="entry name" value="Telomerase_RBD"/>
    <property type="match status" value="1"/>
</dbReference>
<evidence type="ECO:0000256" key="14">
    <source>
        <dbReference type="RuleBase" id="RU365061"/>
    </source>
</evidence>
<evidence type="ECO:0000256" key="11">
    <source>
        <dbReference type="ARBA" id="ARBA00023242"/>
    </source>
</evidence>
<evidence type="ECO:0000256" key="5">
    <source>
        <dbReference type="ARBA" id="ARBA00022679"/>
    </source>
</evidence>
<dbReference type="InterPro" id="IPR003545">
    <property type="entry name" value="Telomerase_RT"/>
</dbReference>
<dbReference type="GO" id="GO:0046872">
    <property type="term" value="F:metal ion binding"/>
    <property type="evidence" value="ECO:0007669"/>
    <property type="project" value="UniProtKB-KW"/>
</dbReference>
<keyword evidence="8 14" id="KW-0460">Magnesium</keyword>
<evidence type="ECO:0000256" key="12">
    <source>
        <dbReference type="ARBA" id="ARBA00032044"/>
    </source>
</evidence>
<dbReference type="InterPro" id="IPR049139">
    <property type="entry name" value="TERT_C"/>
</dbReference>
<comment type="similarity">
    <text evidence="1 14">Belongs to the reverse transcriptase family. Telomerase subfamily.</text>
</comment>
<dbReference type="Pfam" id="PF21399">
    <property type="entry name" value="TERT_C"/>
    <property type="match status" value="1"/>
</dbReference>
<evidence type="ECO:0000313" key="16">
    <source>
        <dbReference type="EnsemblMetazoa" id="BGLB028968-PA"/>
    </source>
</evidence>
<keyword evidence="11 14" id="KW-0539">Nucleus</keyword>